<feature type="active site" description="Proton acceptor" evidence="10">
    <location>
        <position position="319"/>
    </location>
</feature>
<dbReference type="UniPathway" id="UPA00061">
    <property type="reaction ID" value="UER00516"/>
</dbReference>
<evidence type="ECO:0000256" key="5">
    <source>
        <dbReference type="ARBA" id="ARBA00022573"/>
    </source>
</evidence>
<dbReference type="GO" id="GO:0009236">
    <property type="term" value="P:cobalamin biosynthetic process"/>
    <property type="evidence" value="ECO:0007669"/>
    <property type="project" value="UniProtKB-UniRule"/>
</dbReference>
<dbReference type="Proteomes" id="UP000189670">
    <property type="component" value="Unassembled WGS sequence"/>
</dbReference>
<evidence type="ECO:0000313" key="11">
    <source>
        <dbReference type="EMBL" id="ETR71345.1"/>
    </source>
</evidence>
<dbReference type="InterPro" id="IPR036087">
    <property type="entry name" value="Nict_dMeBzImd_PRibTrfase_sf"/>
</dbReference>
<evidence type="ECO:0000256" key="6">
    <source>
        <dbReference type="ARBA" id="ARBA00022676"/>
    </source>
</evidence>
<accession>A0A1V1P9G7</accession>
<keyword evidence="7 10" id="KW-0808">Transferase</keyword>
<evidence type="ECO:0000256" key="2">
    <source>
        <dbReference type="ARBA" id="ARBA00007110"/>
    </source>
</evidence>
<dbReference type="PANTHER" id="PTHR43463:SF1">
    <property type="entry name" value="NICOTINATE-NUCLEOTIDE--DIMETHYLBENZIMIDAZOLE PHOSPHORIBOSYLTRANSFERASE"/>
    <property type="match status" value="1"/>
</dbReference>
<dbReference type="Pfam" id="PF02277">
    <property type="entry name" value="DBI_PRT"/>
    <property type="match status" value="1"/>
</dbReference>
<dbReference type="FunFam" id="3.40.50.10210:FF:000001">
    <property type="entry name" value="Nicotinate-nucleotide--dimethylbenzimidazole phosphoribosyltransferase"/>
    <property type="match status" value="1"/>
</dbReference>
<dbReference type="Gene3D" id="3.40.50.10210">
    <property type="match status" value="1"/>
</dbReference>
<dbReference type="InterPro" id="IPR003200">
    <property type="entry name" value="Nict_dMeBzImd_PRibTrfase"/>
</dbReference>
<protein>
    <recommendedName>
        <fullName evidence="4 10">Nicotinate-nucleotide--dimethylbenzimidazole phosphoribosyltransferase</fullName>
        <shortName evidence="10">NN:DBI PRT</shortName>
        <ecNumber evidence="3 10">2.4.2.21</ecNumber>
    </recommendedName>
    <alternativeName>
        <fullName evidence="8 10">N(1)-alpha-phosphoribosyltransferase</fullName>
    </alternativeName>
</protein>
<comment type="pathway">
    <text evidence="1 10">Nucleoside biosynthesis; alpha-ribazole biosynthesis; alpha-ribazole from 5,6-dimethylbenzimidazole: step 1/2.</text>
</comment>
<evidence type="ECO:0000256" key="8">
    <source>
        <dbReference type="ARBA" id="ARBA00030686"/>
    </source>
</evidence>
<organism evidence="11 12">
    <name type="scientific">Candidatus Magnetoglobus multicellularis str. Araruama</name>
    <dbReference type="NCBI Taxonomy" id="890399"/>
    <lineage>
        <taxon>Bacteria</taxon>
        <taxon>Pseudomonadati</taxon>
        <taxon>Thermodesulfobacteriota</taxon>
        <taxon>Desulfobacteria</taxon>
        <taxon>Desulfobacterales</taxon>
        <taxon>Desulfobacteraceae</taxon>
        <taxon>Candidatus Magnetoglobus</taxon>
    </lineage>
</organism>
<dbReference type="EMBL" id="ATBP01000281">
    <property type="protein sequence ID" value="ETR71345.1"/>
    <property type="molecule type" value="Genomic_DNA"/>
</dbReference>
<dbReference type="NCBIfam" id="NF000996">
    <property type="entry name" value="PRK00105.1"/>
    <property type="match status" value="1"/>
</dbReference>
<name>A0A1V1P9G7_9BACT</name>
<evidence type="ECO:0000313" key="12">
    <source>
        <dbReference type="Proteomes" id="UP000189670"/>
    </source>
</evidence>
<evidence type="ECO:0000256" key="1">
    <source>
        <dbReference type="ARBA" id="ARBA00005049"/>
    </source>
</evidence>
<comment type="caution">
    <text evidence="11">The sequence shown here is derived from an EMBL/GenBank/DDBJ whole genome shotgun (WGS) entry which is preliminary data.</text>
</comment>
<reference evidence="12" key="1">
    <citation type="submission" date="2012-11" db="EMBL/GenBank/DDBJ databases">
        <authorList>
            <person name="Lucero-Rivera Y.E."/>
            <person name="Tovar-Ramirez D."/>
        </authorList>
    </citation>
    <scope>NUCLEOTIDE SEQUENCE [LARGE SCALE GENOMIC DNA]</scope>
    <source>
        <strain evidence="12">Araruama</strain>
    </source>
</reference>
<dbReference type="HAMAP" id="MF_00230">
    <property type="entry name" value="CobT"/>
    <property type="match status" value="1"/>
</dbReference>
<comment type="function">
    <text evidence="10">Catalyzes the synthesis of alpha-ribazole-5'-phosphate from nicotinate mononucleotide (NAMN) and 5,6-dimethylbenzimidazole (DMB).</text>
</comment>
<evidence type="ECO:0000256" key="4">
    <source>
        <dbReference type="ARBA" id="ARBA00015486"/>
    </source>
</evidence>
<keyword evidence="6 10" id="KW-0328">Glycosyltransferase</keyword>
<dbReference type="InterPro" id="IPR017846">
    <property type="entry name" value="Nict_dMeBzImd_PRibTrfase_bact"/>
</dbReference>
<dbReference type="InterPro" id="IPR023195">
    <property type="entry name" value="Nict_dMeBzImd_PRibTrfase_N"/>
</dbReference>
<sequence length="354" mass="37983">MNRLNQTIQSIHPIDIDFMLKASEHLDNQARPNGSLGKIEYMASRLAGIFQKMDIRLTHKMIIVCAGDHGICEEAVSRFPSDVTPQMVMNFIQGGASINVLAKDAGASVRVADLGVNYTFDKNLPLFHKKIANGTQNFAKVPAMTREQAIASIEAGIEIVEELYQAQPIHVLGTGDMGIGNTTPSTAIIACYSEYPVRDLTGKGTGIDAQGFNRKVQVIEAALKSHQPDPSDPIDVLHKVGGFEIGGLCGLVLGAARHRIPVICDGLISTAGALLAVELCGTAKDYLFASHQSVEIGHKFMLSHLQLDPVLDLDFRLGEGTGAAIGMKIMDAATRVLAEIKTFDEVGIADAQKP</sequence>
<dbReference type="EC" id="2.4.2.21" evidence="3 10"/>
<comment type="similarity">
    <text evidence="2 10">Belongs to the CobT family.</text>
</comment>
<proteinExistence type="inferred from homology"/>
<evidence type="ECO:0000256" key="10">
    <source>
        <dbReference type="HAMAP-Rule" id="MF_00230"/>
    </source>
</evidence>
<keyword evidence="5 10" id="KW-0169">Cobalamin biosynthesis</keyword>
<dbReference type="Gene3D" id="1.10.1610.10">
    <property type="match status" value="1"/>
</dbReference>
<dbReference type="GO" id="GO:0008939">
    <property type="term" value="F:nicotinate-nucleotide-dimethylbenzimidazole phosphoribosyltransferase activity"/>
    <property type="evidence" value="ECO:0007669"/>
    <property type="project" value="UniProtKB-UniRule"/>
</dbReference>
<dbReference type="PANTHER" id="PTHR43463">
    <property type="entry name" value="NICOTINATE-NUCLEOTIDE--DIMETHYLBENZIMIDAZOLE PHOSPHORIBOSYLTRANSFERASE"/>
    <property type="match status" value="1"/>
</dbReference>
<dbReference type="AlphaFoldDB" id="A0A1V1P9G7"/>
<evidence type="ECO:0000256" key="7">
    <source>
        <dbReference type="ARBA" id="ARBA00022679"/>
    </source>
</evidence>
<evidence type="ECO:0000256" key="9">
    <source>
        <dbReference type="ARBA" id="ARBA00047340"/>
    </source>
</evidence>
<comment type="catalytic activity">
    <reaction evidence="9 10">
        <text>5,6-dimethylbenzimidazole + nicotinate beta-D-ribonucleotide = alpha-ribazole 5'-phosphate + nicotinate + H(+)</text>
        <dbReference type="Rhea" id="RHEA:11196"/>
        <dbReference type="ChEBI" id="CHEBI:15378"/>
        <dbReference type="ChEBI" id="CHEBI:15890"/>
        <dbReference type="ChEBI" id="CHEBI:32544"/>
        <dbReference type="ChEBI" id="CHEBI:57502"/>
        <dbReference type="ChEBI" id="CHEBI:57918"/>
        <dbReference type="EC" id="2.4.2.21"/>
    </reaction>
</comment>
<gene>
    <name evidence="10" type="primary">cobT</name>
    <name evidence="11" type="ORF">OMM_02548</name>
</gene>
<dbReference type="CDD" id="cd02439">
    <property type="entry name" value="DMB-PRT_CobT"/>
    <property type="match status" value="1"/>
</dbReference>
<dbReference type="SUPFAM" id="SSF52733">
    <property type="entry name" value="Nicotinate mononucleotide:5,6-dimethylbenzimidazole phosphoribosyltransferase (CobT)"/>
    <property type="match status" value="1"/>
</dbReference>
<evidence type="ECO:0000256" key="3">
    <source>
        <dbReference type="ARBA" id="ARBA00011991"/>
    </source>
</evidence>
<dbReference type="NCBIfam" id="TIGR03160">
    <property type="entry name" value="cobT_DBIPRT"/>
    <property type="match status" value="1"/>
</dbReference>